<name>A0A914XM87_9BILA</name>
<comment type="similarity">
    <text evidence="2">Belongs to the aminoglycoside phosphotransferase family.</text>
</comment>
<dbReference type="InterPro" id="IPR050249">
    <property type="entry name" value="Pseudomonas-type_ThrB"/>
</dbReference>
<dbReference type="PANTHER" id="PTHR21064">
    <property type="entry name" value="AMINOGLYCOSIDE PHOSPHOTRANSFERASE DOMAIN-CONTAINING PROTEIN-RELATED"/>
    <property type="match status" value="1"/>
</dbReference>
<comment type="subcellular location">
    <subcellularLocation>
        <location evidence="1">Cytoplasm</location>
    </subcellularLocation>
</comment>
<evidence type="ECO:0000256" key="2">
    <source>
        <dbReference type="ARBA" id="ARBA00006219"/>
    </source>
</evidence>
<evidence type="ECO:0000256" key="3">
    <source>
        <dbReference type="ARBA" id="ARBA00022490"/>
    </source>
</evidence>
<evidence type="ECO:0000256" key="4">
    <source>
        <dbReference type="ARBA" id="ARBA00022679"/>
    </source>
</evidence>
<proteinExistence type="inferred from homology"/>
<accession>A0A914XM87</accession>
<dbReference type="PANTHER" id="PTHR21064:SF1">
    <property type="entry name" value="HYDROXYLYSINE KINASE"/>
    <property type="match status" value="1"/>
</dbReference>
<reference evidence="12" key="1">
    <citation type="submission" date="2022-11" db="UniProtKB">
        <authorList>
            <consortium name="WormBaseParasite"/>
        </authorList>
    </citation>
    <scope>IDENTIFICATION</scope>
</reference>
<dbReference type="GO" id="GO:0005737">
    <property type="term" value="C:cytoplasm"/>
    <property type="evidence" value="ECO:0007669"/>
    <property type="project" value="UniProtKB-SubCell"/>
</dbReference>
<evidence type="ECO:0000256" key="6">
    <source>
        <dbReference type="ARBA" id="ARBA00036820"/>
    </source>
</evidence>
<sequence length="375" mass="42778">MHSFTREDPTQAPRVDPSVAAEILERCYGLVKGKSGHLLSLTGYEDVNFKVVDHESNGTNEHLGNVEQHYVLKISNPVENRTFGLVEAQDLLAADVRAKGIPCAESIIRCDGKIWAHEQVTWTDPPDILPVRLLSFLPGAMLEKIGYSPEVYFALGTLIADFHLATANFENATYRQHHPYLCLERTEDFLDEIDYQLSEQIIDQAKRDLLVNNISEFRTRFLAQRDRFEHGFIHSDFNETNVLLVRNGRDVQVTGLLDFGDSHYSCLVFDLVSAVLYMMLDRDRNDGEWWTIGAHLIAGYQSRRTLPTIDAQHILLAVRTRLCLSLAYGLRTARLRKREGGDCSYVLKTQSNGWEVLKILSEADEEEVGRRWKIK</sequence>
<organism evidence="11 12">
    <name type="scientific">Plectus sambesii</name>
    <dbReference type="NCBI Taxonomy" id="2011161"/>
    <lineage>
        <taxon>Eukaryota</taxon>
        <taxon>Metazoa</taxon>
        <taxon>Ecdysozoa</taxon>
        <taxon>Nematoda</taxon>
        <taxon>Chromadorea</taxon>
        <taxon>Plectida</taxon>
        <taxon>Plectina</taxon>
        <taxon>Plectoidea</taxon>
        <taxon>Plectidae</taxon>
        <taxon>Plectus</taxon>
    </lineage>
</organism>
<evidence type="ECO:0000256" key="5">
    <source>
        <dbReference type="ARBA" id="ARBA00022777"/>
    </source>
</evidence>
<dbReference type="EC" id="2.7.1.81" evidence="8"/>
<evidence type="ECO:0000256" key="8">
    <source>
        <dbReference type="ARBA" id="ARBA00038873"/>
    </source>
</evidence>
<evidence type="ECO:0000313" key="11">
    <source>
        <dbReference type="Proteomes" id="UP000887566"/>
    </source>
</evidence>
<dbReference type="AlphaFoldDB" id="A0A914XM87"/>
<dbReference type="GO" id="GO:0047992">
    <property type="term" value="F:hydroxylysine kinase activity"/>
    <property type="evidence" value="ECO:0007669"/>
    <property type="project" value="UniProtKB-EC"/>
</dbReference>
<evidence type="ECO:0000313" key="12">
    <source>
        <dbReference type="WBParaSite" id="PSAMB.scaffold9128size5326.g32132.t1"/>
    </source>
</evidence>
<dbReference type="Gene3D" id="3.90.1200.10">
    <property type="match status" value="1"/>
</dbReference>
<feature type="domain" description="Aminoglycoside phosphotransferase" evidence="10">
    <location>
        <begin position="64"/>
        <end position="283"/>
    </location>
</feature>
<dbReference type="InterPro" id="IPR002575">
    <property type="entry name" value="Aminoglycoside_PTrfase"/>
</dbReference>
<dbReference type="Proteomes" id="UP000887566">
    <property type="component" value="Unplaced"/>
</dbReference>
<dbReference type="SUPFAM" id="SSF56112">
    <property type="entry name" value="Protein kinase-like (PK-like)"/>
    <property type="match status" value="1"/>
</dbReference>
<evidence type="ECO:0000256" key="9">
    <source>
        <dbReference type="ARBA" id="ARBA00040505"/>
    </source>
</evidence>
<keyword evidence="4" id="KW-0808">Transferase</keyword>
<comment type="function">
    <text evidence="7">Catalyzes the GTP-dependent phosphorylation of 5-hydroxy-L-lysine.</text>
</comment>
<evidence type="ECO:0000256" key="1">
    <source>
        <dbReference type="ARBA" id="ARBA00004496"/>
    </source>
</evidence>
<evidence type="ECO:0000259" key="10">
    <source>
        <dbReference type="Pfam" id="PF01636"/>
    </source>
</evidence>
<keyword evidence="11" id="KW-1185">Reference proteome</keyword>
<evidence type="ECO:0000256" key="7">
    <source>
        <dbReference type="ARBA" id="ARBA00037368"/>
    </source>
</evidence>
<keyword evidence="5" id="KW-0418">Kinase</keyword>
<protein>
    <recommendedName>
        <fullName evidence="9">Hydroxylysine kinase</fullName>
        <ecNumber evidence="8">2.7.1.81</ecNumber>
    </recommendedName>
</protein>
<keyword evidence="3" id="KW-0963">Cytoplasm</keyword>
<comment type="catalytic activity">
    <reaction evidence="6">
        <text>(5R)-5-hydroxy-L-lysine + GTP = (5R)-5-phosphooxy-L-lysine + GDP + H(+)</text>
        <dbReference type="Rhea" id="RHEA:19049"/>
        <dbReference type="ChEBI" id="CHEBI:15378"/>
        <dbReference type="ChEBI" id="CHEBI:37565"/>
        <dbReference type="ChEBI" id="CHEBI:57882"/>
        <dbReference type="ChEBI" id="CHEBI:58189"/>
        <dbReference type="ChEBI" id="CHEBI:58357"/>
        <dbReference type="EC" id="2.7.1.81"/>
    </reaction>
</comment>
<dbReference type="WBParaSite" id="PSAMB.scaffold9128size5326.g32132.t1">
    <property type="protein sequence ID" value="PSAMB.scaffold9128size5326.g32132.t1"/>
    <property type="gene ID" value="PSAMB.scaffold9128size5326.g32132"/>
</dbReference>
<dbReference type="InterPro" id="IPR011009">
    <property type="entry name" value="Kinase-like_dom_sf"/>
</dbReference>
<dbReference type="Pfam" id="PF01636">
    <property type="entry name" value="APH"/>
    <property type="match status" value="1"/>
</dbReference>